<dbReference type="EMBL" id="CM044705">
    <property type="protein sequence ID" value="KAI5665113.1"/>
    <property type="molecule type" value="Genomic_DNA"/>
</dbReference>
<proteinExistence type="predicted"/>
<protein>
    <submittedName>
        <fullName evidence="1">Uncharacterized protein</fullName>
    </submittedName>
</protein>
<name>A0ACC0AVT0_CATRO</name>
<reference evidence="2" key="1">
    <citation type="journal article" date="2023" name="Nat. Plants">
        <title>Single-cell RNA sequencing provides a high-resolution roadmap for understanding the multicellular compartmentation of specialized metabolism.</title>
        <authorList>
            <person name="Sun S."/>
            <person name="Shen X."/>
            <person name="Li Y."/>
            <person name="Li Y."/>
            <person name="Wang S."/>
            <person name="Li R."/>
            <person name="Zhang H."/>
            <person name="Shen G."/>
            <person name="Guo B."/>
            <person name="Wei J."/>
            <person name="Xu J."/>
            <person name="St-Pierre B."/>
            <person name="Chen S."/>
            <person name="Sun C."/>
        </authorList>
    </citation>
    <scope>NUCLEOTIDE SEQUENCE [LARGE SCALE GENOMIC DNA]</scope>
</reference>
<gene>
    <name evidence="1" type="ORF">M9H77_24436</name>
</gene>
<organism evidence="1 2">
    <name type="scientific">Catharanthus roseus</name>
    <name type="common">Madagascar periwinkle</name>
    <name type="synonym">Vinca rosea</name>
    <dbReference type="NCBI Taxonomy" id="4058"/>
    <lineage>
        <taxon>Eukaryota</taxon>
        <taxon>Viridiplantae</taxon>
        <taxon>Streptophyta</taxon>
        <taxon>Embryophyta</taxon>
        <taxon>Tracheophyta</taxon>
        <taxon>Spermatophyta</taxon>
        <taxon>Magnoliopsida</taxon>
        <taxon>eudicotyledons</taxon>
        <taxon>Gunneridae</taxon>
        <taxon>Pentapetalae</taxon>
        <taxon>asterids</taxon>
        <taxon>lamiids</taxon>
        <taxon>Gentianales</taxon>
        <taxon>Apocynaceae</taxon>
        <taxon>Rauvolfioideae</taxon>
        <taxon>Vinceae</taxon>
        <taxon>Catharanthinae</taxon>
        <taxon>Catharanthus</taxon>
    </lineage>
</organism>
<keyword evidence="2" id="KW-1185">Reference proteome</keyword>
<evidence type="ECO:0000313" key="1">
    <source>
        <dbReference type="EMBL" id="KAI5665113.1"/>
    </source>
</evidence>
<accession>A0ACC0AVT0</accession>
<dbReference type="Proteomes" id="UP001060085">
    <property type="component" value="Linkage Group LG05"/>
</dbReference>
<evidence type="ECO:0000313" key="2">
    <source>
        <dbReference type="Proteomes" id="UP001060085"/>
    </source>
</evidence>
<comment type="caution">
    <text evidence="1">The sequence shown here is derived from an EMBL/GenBank/DDBJ whole genome shotgun (WGS) entry which is preliminary data.</text>
</comment>
<sequence>MKLKLDSNPENKNSLYSNSSYNNSAAGFTKSTVMAEKRCVHRNTPRTVNQQPAIEYLTVIIIKKAEAGKKEESDSPVQIQATGEQQLDRINSNRIKVGSFLPRDPSGLGFGHRQWKTNKLCEFGLTIYETDCPTCSFGEEREESLSSRWPQKRTLSLSVSLCKKLPFPFCLRSHTRATIHISGIRARKRFDLSCVWYLLHSTSDADVIQDLPRFFPDSRELLSSVNLTQIKFLLFLFFSKKSKPKPGLSPIETSKKFDGKSDFVIWRRKIKVVLVQNKIAPAISTPDKYPESWTGEILAEKLGDEHSCLTLHLKDNVLREINETDNAYEIWTKPEKLYLGKSLSNKI</sequence>